<feature type="compositionally biased region" description="Basic and acidic residues" evidence="1">
    <location>
        <begin position="312"/>
        <end position="332"/>
    </location>
</feature>
<dbReference type="AlphaFoldDB" id="A0A5N7B4H9"/>
<evidence type="ECO:0000256" key="1">
    <source>
        <dbReference type="SAM" id="MobiDB-lite"/>
    </source>
</evidence>
<keyword evidence="3" id="KW-1185">Reference proteome</keyword>
<evidence type="ECO:0000313" key="2">
    <source>
        <dbReference type="EMBL" id="KAE8376825.1"/>
    </source>
</evidence>
<name>A0A5N7B4H9_9EURO</name>
<reference evidence="2 3" key="1">
    <citation type="submission" date="2019-04" db="EMBL/GenBank/DDBJ databases">
        <title>Friends and foes A comparative genomics studyof 23 Aspergillus species from section Flavi.</title>
        <authorList>
            <consortium name="DOE Joint Genome Institute"/>
            <person name="Kjaerbolling I."/>
            <person name="Vesth T."/>
            <person name="Frisvad J.C."/>
            <person name="Nybo J.L."/>
            <person name="Theobald S."/>
            <person name="Kildgaard S."/>
            <person name="Isbrandt T."/>
            <person name="Kuo A."/>
            <person name="Sato A."/>
            <person name="Lyhne E.K."/>
            <person name="Kogle M.E."/>
            <person name="Wiebenga A."/>
            <person name="Kun R.S."/>
            <person name="Lubbers R.J."/>
            <person name="Makela M.R."/>
            <person name="Barry K."/>
            <person name="Chovatia M."/>
            <person name="Clum A."/>
            <person name="Daum C."/>
            <person name="Haridas S."/>
            <person name="He G."/>
            <person name="LaButti K."/>
            <person name="Lipzen A."/>
            <person name="Mondo S."/>
            <person name="Riley R."/>
            <person name="Salamov A."/>
            <person name="Simmons B.A."/>
            <person name="Magnuson J.K."/>
            <person name="Henrissat B."/>
            <person name="Mortensen U.H."/>
            <person name="Larsen T.O."/>
            <person name="Devries R.P."/>
            <person name="Grigoriev I.V."/>
            <person name="Machida M."/>
            <person name="Baker S.E."/>
            <person name="Andersen M.R."/>
        </authorList>
    </citation>
    <scope>NUCLEOTIDE SEQUENCE [LARGE SCALE GENOMIC DNA]</scope>
    <source>
        <strain evidence="2 3">IBT 29228</strain>
    </source>
</reference>
<feature type="compositionally biased region" description="Polar residues" evidence="1">
    <location>
        <begin position="287"/>
        <end position="296"/>
    </location>
</feature>
<feature type="region of interest" description="Disordered" evidence="1">
    <location>
        <begin position="140"/>
        <end position="228"/>
    </location>
</feature>
<evidence type="ECO:0008006" key="4">
    <source>
        <dbReference type="Google" id="ProtNLM"/>
    </source>
</evidence>
<feature type="compositionally biased region" description="Low complexity" evidence="1">
    <location>
        <begin position="193"/>
        <end position="207"/>
    </location>
</feature>
<dbReference type="Proteomes" id="UP000326198">
    <property type="component" value="Unassembled WGS sequence"/>
</dbReference>
<accession>A0A5N7B4H9</accession>
<dbReference type="OrthoDB" id="63113at2759"/>
<organism evidence="2 3">
    <name type="scientific">Aspergillus bertholletiae</name>
    <dbReference type="NCBI Taxonomy" id="1226010"/>
    <lineage>
        <taxon>Eukaryota</taxon>
        <taxon>Fungi</taxon>
        <taxon>Dikarya</taxon>
        <taxon>Ascomycota</taxon>
        <taxon>Pezizomycotina</taxon>
        <taxon>Eurotiomycetes</taxon>
        <taxon>Eurotiomycetidae</taxon>
        <taxon>Eurotiales</taxon>
        <taxon>Aspergillaceae</taxon>
        <taxon>Aspergillus</taxon>
        <taxon>Aspergillus subgen. Circumdati</taxon>
    </lineage>
</organism>
<dbReference type="EMBL" id="ML736233">
    <property type="protein sequence ID" value="KAE8376825.1"/>
    <property type="molecule type" value="Genomic_DNA"/>
</dbReference>
<proteinExistence type="predicted"/>
<sequence>MPRWGRPPGAQRGRQTGRWVDLWVDGDARIEEINSEDEYLRRDRRVLYAKELAGMGTDESLGWRKRMLEYDEFSDETRSVDGIDYNLHDDGDSTIAYAIQLALKDNEEWHVEHALERIRRAEMLGQKNVRLSKRELEALERKRLQNGSKRDPERRGPTTKGSRPRENSTSGLQRCGSGISQDGQTTRYRLADSSWVRSSGASSRQSQPPTPSPKSSLRYSERYSTMSPQASLRETTFAYPLSDNSSWVPSYQLPRSRDSHSHTMRGSVDPLRETSRRSPSYMPIYQTVPSPSSVRDSFTPRKIPLRSTVEGSHNDDKEESRSDMDRVRKDPTGRAATGRGSRQRRRRS</sequence>
<feature type="region of interest" description="Disordered" evidence="1">
    <location>
        <begin position="241"/>
        <end position="348"/>
    </location>
</feature>
<gene>
    <name evidence="2" type="ORF">BDV26DRAFT_264804</name>
</gene>
<feature type="compositionally biased region" description="Basic and acidic residues" evidence="1">
    <location>
        <begin position="140"/>
        <end position="156"/>
    </location>
</feature>
<protein>
    <recommendedName>
        <fullName evidence="4">Prenylated rab acceptor 1</fullName>
    </recommendedName>
</protein>
<evidence type="ECO:0000313" key="3">
    <source>
        <dbReference type="Proteomes" id="UP000326198"/>
    </source>
</evidence>
<feature type="compositionally biased region" description="Polar residues" evidence="1">
    <location>
        <begin position="167"/>
        <end position="187"/>
    </location>
</feature>